<evidence type="ECO:0000256" key="8">
    <source>
        <dbReference type="SAM" id="MobiDB-lite"/>
    </source>
</evidence>
<evidence type="ECO:0000256" key="2">
    <source>
        <dbReference type="ARBA" id="ARBA00010277"/>
    </source>
</evidence>
<feature type="compositionally biased region" description="Polar residues" evidence="8">
    <location>
        <begin position="64"/>
        <end position="81"/>
    </location>
</feature>
<comment type="similarity">
    <text evidence="2">Belongs to the complex I 23 kDa subunit family.</text>
</comment>
<dbReference type="Pfam" id="PF12838">
    <property type="entry name" value="Fer4_7"/>
    <property type="match status" value="1"/>
</dbReference>
<evidence type="ECO:0000256" key="1">
    <source>
        <dbReference type="ARBA" id="ARBA00001966"/>
    </source>
</evidence>
<evidence type="ECO:0000256" key="5">
    <source>
        <dbReference type="ARBA" id="ARBA00022967"/>
    </source>
</evidence>
<dbReference type="AlphaFoldDB" id="A0A2X0PCC1"/>
<feature type="region of interest" description="Disordered" evidence="8">
    <location>
        <begin position="59"/>
        <end position="86"/>
    </location>
</feature>
<dbReference type="SUPFAM" id="SSF54862">
    <property type="entry name" value="4Fe-4S ferredoxins"/>
    <property type="match status" value="1"/>
</dbReference>
<dbReference type="InterPro" id="IPR010226">
    <property type="entry name" value="NADH_quinone_OxRdtase_chainI"/>
</dbReference>
<evidence type="ECO:0000256" key="6">
    <source>
        <dbReference type="ARBA" id="ARBA00023004"/>
    </source>
</evidence>
<comment type="cofactor">
    <cofactor evidence="1">
        <name>[4Fe-4S] cluster</name>
        <dbReference type="ChEBI" id="CHEBI:49883"/>
    </cofactor>
</comment>
<dbReference type="GO" id="GO:0006120">
    <property type="term" value="P:mitochondrial electron transport, NADH to ubiquinone"/>
    <property type="evidence" value="ECO:0007669"/>
    <property type="project" value="TreeGrafter"/>
</dbReference>
<dbReference type="InterPro" id="IPR017896">
    <property type="entry name" value="4Fe4S_Fe-S-bd"/>
</dbReference>
<dbReference type="HAMAP" id="MF_01351">
    <property type="entry name" value="NDH1_NuoI"/>
    <property type="match status" value="1"/>
</dbReference>
<evidence type="ECO:0000256" key="7">
    <source>
        <dbReference type="ARBA" id="ARBA00023014"/>
    </source>
</evidence>
<evidence type="ECO:0000256" key="3">
    <source>
        <dbReference type="ARBA" id="ARBA00022485"/>
    </source>
</evidence>
<dbReference type="InterPro" id="IPR017900">
    <property type="entry name" value="4Fe4S_Fe_S_CS"/>
</dbReference>
<keyword evidence="11" id="KW-1185">Reference proteome</keyword>
<dbReference type="STRING" id="796604.A0A2X0PCC1"/>
<dbReference type="GO" id="GO:0051539">
    <property type="term" value="F:4 iron, 4 sulfur cluster binding"/>
    <property type="evidence" value="ECO:0007669"/>
    <property type="project" value="UniProtKB-KW"/>
</dbReference>
<feature type="domain" description="4Fe-4S ferredoxin-type" evidence="9">
    <location>
        <begin position="205"/>
        <end position="234"/>
    </location>
</feature>
<feature type="domain" description="4Fe-4S ferredoxin-type" evidence="9">
    <location>
        <begin position="166"/>
        <end position="195"/>
    </location>
</feature>
<evidence type="ECO:0000259" key="9">
    <source>
        <dbReference type="PROSITE" id="PS51379"/>
    </source>
</evidence>
<keyword evidence="3" id="KW-0004">4Fe-4S</keyword>
<keyword evidence="5" id="KW-1278">Translocase</keyword>
<dbReference type="GO" id="GO:0032981">
    <property type="term" value="P:mitochondrial respiratory chain complex I assembly"/>
    <property type="evidence" value="ECO:0007669"/>
    <property type="project" value="TreeGrafter"/>
</dbReference>
<dbReference type="NCBIfam" id="NF004539">
    <property type="entry name" value="PRK05888.1-5"/>
    <property type="match status" value="1"/>
</dbReference>
<keyword evidence="4" id="KW-0479">Metal-binding</keyword>
<dbReference type="PROSITE" id="PS51379">
    <property type="entry name" value="4FE4S_FER_2"/>
    <property type="match status" value="2"/>
</dbReference>
<name>A0A2X0PCC1_9BASI</name>
<proteinExistence type="inferred from homology"/>
<dbReference type="FunFam" id="3.30.70.3270:FF:000001">
    <property type="entry name" value="NADH-quinone oxidoreductase subunit I 1"/>
    <property type="match status" value="1"/>
</dbReference>
<sequence length="292" mass="32237">MSSTVRMGLLPLLRSGAVVAPRLTATRLSSAPVASTLLLPLHYQSQSQPQRLFSSSPLALLATPPNSTSPPVVGQERNQSKPAPIVPHRAAAEVDYSKGPSALDKASSLFFFTEILRGMALVLEQVRDVDSNMTKNKCEPNFNTQATLHHHKGPMSPRFRGEHALRRYATGEERCIACKLCEAICPAQAITIESETREDGARRTTRYDIDMTKCIYCGFCQEACPVDAIVETQNTEYTTETREELLYNKEKLLANGDRMEAEIAANLHSDHGTFYPLMFSVFPIKECGEGSD</sequence>
<dbReference type="PROSITE" id="PS00198">
    <property type="entry name" value="4FE4S_FER_1"/>
    <property type="match status" value="2"/>
</dbReference>
<keyword evidence="6" id="KW-0408">Iron</keyword>
<reference evidence="10 11" key="1">
    <citation type="submission" date="2016-11" db="EMBL/GenBank/DDBJ databases">
        <authorList>
            <person name="Jaros S."/>
            <person name="Januszkiewicz K."/>
            <person name="Wedrychowicz H."/>
        </authorList>
    </citation>
    <scope>NUCLEOTIDE SEQUENCE [LARGE SCALE GENOMIC DNA]</scope>
</reference>
<evidence type="ECO:0000313" key="10">
    <source>
        <dbReference type="EMBL" id="SGZ08850.1"/>
    </source>
</evidence>
<dbReference type="NCBIfam" id="TIGR01971">
    <property type="entry name" value="NuoI"/>
    <property type="match status" value="1"/>
</dbReference>
<dbReference type="EMBL" id="FQNC01000069">
    <property type="protein sequence ID" value="SGZ08850.1"/>
    <property type="molecule type" value="Genomic_DNA"/>
</dbReference>
<accession>A0A2X0PCC1</accession>
<evidence type="ECO:0000256" key="4">
    <source>
        <dbReference type="ARBA" id="ARBA00022723"/>
    </source>
</evidence>
<dbReference type="PANTHER" id="PTHR10849:SF20">
    <property type="entry name" value="NADH DEHYDROGENASE [UBIQUINONE] IRON-SULFUR PROTEIN 8, MITOCHONDRIAL"/>
    <property type="match status" value="1"/>
</dbReference>
<organism evidence="10 11">
    <name type="scientific">Microbotryum silenes-dioicae</name>
    <dbReference type="NCBI Taxonomy" id="796604"/>
    <lineage>
        <taxon>Eukaryota</taxon>
        <taxon>Fungi</taxon>
        <taxon>Dikarya</taxon>
        <taxon>Basidiomycota</taxon>
        <taxon>Pucciniomycotina</taxon>
        <taxon>Microbotryomycetes</taxon>
        <taxon>Microbotryales</taxon>
        <taxon>Microbotryaceae</taxon>
        <taxon>Microbotryum</taxon>
    </lineage>
</organism>
<dbReference type="NCBIfam" id="NF004538">
    <property type="entry name" value="PRK05888.1-4"/>
    <property type="match status" value="1"/>
</dbReference>
<dbReference type="PANTHER" id="PTHR10849">
    <property type="entry name" value="NADH DEHYDROGENASE UBIQUINONE IRON-SULFUR PROTEIN 8, MITOCHONDRIAL"/>
    <property type="match status" value="1"/>
</dbReference>
<dbReference type="Gene3D" id="3.30.70.3270">
    <property type="match status" value="1"/>
</dbReference>
<dbReference type="GO" id="GO:0003954">
    <property type="term" value="F:NADH dehydrogenase activity"/>
    <property type="evidence" value="ECO:0007669"/>
    <property type="project" value="TreeGrafter"/>
</dbReference>
<gene>
    <name evidence="10" type="primary">BQ5605_C030g10820</name>
    <name evidence="10" type="ORF">BQ5605_C030G10820</name>
</gene>
<keyword evidence="7" id="KW-0411">Iron-sulfur</keyword>
<dbReference type="GO" id="GO:0005739">
    <property type="term" value="C:mitochondrion"/>
    <property type="evidence" value="ECO:0007669"/>
    <property type="project" value="UniProtKB-ARBA"/>
</dbReference>
<protein>
    <submittedName>
        <fullName evidence="10">BQ5605_C030g10820 protein</fullName>
    </submittedName>
</protein>
<dbReference type="GO" id="GO:0046872">
    <property type="term" value="F:metal ion binding"/>
    <property type="evidence" value="ECO:0007669"/>
    <property type="project" value="UniProtKB-KW"/>
</dbReference>
<evidence type="ECO:0000313" key="11">
    <source>
        <dbReference type="Proteomes" id="UP000249464"/>
    </source>
</evidence>
<dbReference type="Proteomes" id="UP000249464">
    <property type="component" value="Unassembled WGS sequence"/>
</dbReference>
<dbReference type="GO" id="GO:0016020">
    <property type="term" value="C:membrane"/>
    <property type="evidence" value="ECO:0007669"/>
    <property type="project" value="InterPro"/>
</dbReference>